<name>A0A6M4H7P8_9PROT</name>
<keyword evidence="3" id="KW-1185">Reference proteome</keyword>
<sequence>MDHRGSYMGIGEVFGRLGEWAGSKGIIGPGTHMFGIYYDDPSTTPEAQLRSVACISVPDDFQPDGNVRITNTPGGKCAVVVHTGPYAGLPAVYDFIYGQWLPKSGEKESGEPPFEDYLNTPGEVPPEKLRTAVCVPLK</sequence>
<gene>
    <name evidence="2" type="primary">sbmC</name>
    <name evidence="2" type="ORF">DSM104440_00809</name>
</gene>
<dbReference type="InterPro" id="IPR011256">
    <property type="entry name" value="Reg_factor_effector_dom_sf"/>
</dbReference>
<accession>A0A6M4H7P8</accession>
<dbReference type="SMART" id="SM00871">
    <property type="entry name" value="AraC_E_bind"/>
    <property type="match status" value="1"/>
</dbReference>
<dbReference type="InterPro" id="IPR010499">
    <property type="entry name" value="AraC_E-bd"/>
</dbReference>
<proteinExistence type="predicted"/>
<dbReference type="AlphaFoldDB" id="A0A6M4H7P8"/>
<dbReference type="Proteomes" id="UP000503096">
    <property type="component" value="Chromosome"/>
</dbReference>
<evidence type="ECO:0000259" key="1">
    <source>
        <dbReference type="SMART" id="SM00871"/>
    </source>
</evidence>
<dbReference type="InParanoid" id="A0A6M4H7P8"/>
<dbReference type="Gene3D" id="3.20.80.10">
    <property type="entry name" value="Regulatory factor, effector binding domain"/>
    <property type="match status" value="1"/>
</dbReference>
<dbReference type="PANTHER" id="PTHR40055:SF1">
    <property type="entry name" value="TRANSCRIPTIONAL REGULATOR YGIV-RELATED"/>
    <property type="match status" value="1"/>
</dbReference>
<evidence type="ECO:0000313" key="2">
    <source>
        <dbReference type="EMBL" id="QJR14017.1"/>
    </source>
</evidence>
<dbReference type="InterPro" id="IPR050908">
    <property type="entry name" value="SmbC-like"/>
</dbReference>
<protein>
    <submittedName>
        <fullName evidence="2">DNA gyrase inhibitor</fullName>
    </submittedName>
</protein>
<dbReference type="Pfam" id="PF06445">
    <property type="entry name" value="GyrI-like"/>
    <property type="match status" value="1"/>
</dbReference>
<dbReference type="SUPFAM" id="SSF55136">
    <property type="entry name" value="Probable bacterial effector-binding domain"/>
    <property type="match status" value="1"/>
</dbReference>
<dbReference type="KEGG" id="upl:DSM104440_00809"/>
<dbReference type="FunCoup" id="A0A6M4H7P8">
    <property type="interactions" value="1"/>
</dbReference>
<feature type="domain" description="AraC effector-binding" evidence="1">
    <location>
        <begin position="1"/>
        <end position="138"/>
    </location>
</feature>
<evidence type="ECO:0000313" key="3">
    <source>
        <dbReference type="Proteomes" id="UP000503096"/>
    </source>
</evidence>
<dbReference type="InterPro" id="IPR029442">
    <property type="entry name" value="GyrI-like"/>
</dbReference>
<dbReference type="EMBL" id="CP053073">
    <property type="protein sequence ID" value="QJR14017.1"/>
    <property type="molecule type" value="Genomic_DNA"/>
</dbReference>
<dbReference type="PANTHER" id="PTHR40055">
    <property type="entry name" value="TRANSCRIPTIONAL REGULATOR YGIV-RELATED"/>
    <property type="match status" value="1"/>
</dbReference>
<organism evidence="2 3">
    <name type="scientific">Usitatibacter palustris</name>
    <dbReference type="NCBI Taxonomy" id="2732487"/>
    <lineage>
        <taxon>Bacteria</taxon>
        <taxon>Pseudomonadati</taxon>
        <taxon>Pseudomonadota</taxon>
        <taxon>Betaproteobacteria</taxon>
        <taxon>Nitrosomonadales</taxon>
        <taxon>Usitatibacteraceae</taxon>
        <taxon>Usitatibacter</taxon>
    </lineage>
</organism>
<reference evidence="2 3" key="1">
    <citation type="submission" date="2020-04" db="EMBL/GenBank/DDBJ databases">
        <title>Usitatibacter rugosus gen. nov., sp. nov. and Usitatibacter palustris sp. nov., novel members of Usitatibacteraceae fam. nov. within the order Nitrosomonadales isolated from soil.</title>
        <authorList>
            <person name="Huber K.J."/>
            <person name="Neumann-Schaal M."/>
            <person name="Geppert A."/>
            <person name="Luckner M."/>
            <person name="Wanner G."/>
            <person name="Overmann J."/>
        </authorList>
    </citation>
    <scope>NUCLEOTIDE SEQUENCE [LARGE SCALE GENOMIC DNA]</scope>
    <source>
        <strain evidence="2 3">Swamp67</strain>
    </source>
</reference>